<evidence type="ECO:0000313" key="2">
    <source>
        <dbReference type="EMBL" id="MBL7527438.1"/>
    </source>
</evidence>
<dbReference type="EMBL" id="JADWVN010000026">
    <property type="protein sequence ID" value="MBL7527438.1"/>
    <property type="molecule type" value="Genomic_DNA"/>
</dbReference>
<reference evidence="2 3" key="1">
    <citation type="submission" date="2020-12" db="EMBL/GenBank/DDBJ databases">
        <title>WGS of Legionella: environmental sample.</title>
        <authorList>
            <person name="Cristino S."/>
            <person name="Girolamini L."/>
            <person name="Salaris S."/>
            <person name="Pascale M.R."/>
            <person name="Mazzotta M."/>
            <person name="Orsini M."/>
            <person name="Grottola A."/>
        </authorList>
    </citation>
    <scope>NUCLEOTIDE SEQUENCE [LARGE SCALE GENOMIC DNA]</scope>
    <source>
        <strain evidence="2 3">30cs62</strain>
    </source>
</reference>
<protein>
    <submittedName>
        <fullName evidence="2">GNAT family N-acetyltransferase</fullName>
    </submittedName>
</protein>
<dbReference type="RefSeq" id="WP_203112838.1">
    <property type="nucleotide sequence ID" value="NZ_JADOBG010000022.1"/>
</dbReference>
<evidence type="ECO:0000259" key="1">
    <source>
        <dbReference type="PROSITE" id="PS51186"/>
    </source>
</evidence>
<dbReference type="SUPFAM" id="SSF55729">
    <property type="entry name" value="Acyl-CoA N-acyltransferases (Nat)"/>
    <property type="match status" value="1"/>
</dbReference>
<keyword evidence="3" id="KW-1185">Reference proteome</keyword>
<dbReference type="Proteomes" id="UP000809910">
    <property type="component" value="Unassembled WGS sequence"/>
</dbReference>
<dbReference type="InterPro" id="IPR000182">
    <property type="entry name" value="GNAT_dom"/>
</dbReference>
<sequence>MIKTERLIIRPPQQGDAKPLNDAINRSLTEISRWMPWASDPSLKPTEDFIERGIKQWSRKDQTEFPMIIELRSNNQIISASGFNEKSQPDVPMFEIGYWIDSQYSGNGYITEAVNAITQFAFDKFKAVRVQICTQSDNKKSISVAKRCGFIQEAILKNYRLDCLSKKACDEVILACFSKEQLSFLTQMVIE</sequence>
<name>A0ABS1WDK3_9GAMM</name>
<dbReference type="Pfam" id="PF13302">
    <property type="entry name" value="Acetyltransf_3"/>
    <property type="match status" value="1"/>
</dbReference>
<evidence type="ECO:0000313" key="3">
    <source>
        <dbReference type="Proteomes" id="UP000809910"/>
    </source>
</evidence>
<dbReference type="InterPro" id="IPR016181">
    <property type="entry name" value="Acyl_CoA_acyltransferase"/>
</dbReference>
<dbReference type="InterPro" id="IPR051531">
    <property type="entry name" value="N-acetyltransferase"/>
</dbReference>
<comment type="caution">
    <text evidence="2">The sequence shown here is derived from an EMBL/GenBank/DDBJ whole genome shotgun (WGS) entry which is preliminary data.</text>
</comment>
<dbReference type="PROSITE" id="PS51186">
    <property type="entry name" value="GNAT"/>
    <property type="match status" value="1"/>
</dbReference>
<gene>
    <name evidence="2" type="ORF">I5282_12765</name>
</gene>
<feature type="domain" description="N-acetyltransferase" evidence="1">
    <location>
        <begin position="7"/>
        <end position="170"/>
    </location>
</feature>
<organism evidence="2 3">
    <name type="scientific">Legionella bononiensis</name>
    <dbReference type="NCBI Taxonomy" id="2793102"/>
    <lineage>
        <taxon>Bacteria</taxon>
        <taxon>Pseudomonadati</taxon>
        <taxon>Pseudomonadota</taxon>
        <taxon>Gammaproteobacteria</taxon>
        <taxon>Legionellales</taxon>
        <taxon>Legionellaceae</taxon>
        <taxon>Legionella</taxon>
    </lineage>
</organism>
<proteinExistence type="predicted"/>
<accession>A0ABS1WDK3</accession>
<dbReference type="PANTHER" id="PTHR43792">
    <property type="entry name" value="GNAT FAMILY, PUTATIVE (AFU_ORTHOLOGUE AFUA_3G00765)-RELATED-RELATED"/>
    <property type="match status" value="1"/>
</dbReference>
<dbReference type="Gene3D" id="3.40.630.30">
    <property type="match status" value="1"/>
</dbReference>